<protein>
    <submittedName>
        <fullName evidence="1">Uncharacterized protein</fullName>
    </submittedName>
</protein>
<reference evidence="1" key="1">
    <citation type="submission" date="2014-11" db="EMBL/GenBank/DDBJ databases">
        <authorList>
            <person name="Amaro Gonzalez C."/>
        </authorList>
    </citation>
    <scope>NUCLEOTIDE SEQUENCE</scope>
</reference>
<accession>A0A0E9UMX9</accession>
<dbReference type="EMBL" id="GBXM01042289">
    <property type="protein sequence ID" value="JAH66288.1"/>
    <property type="molecule type" value="Transcribed_RNA"/>
</dbReference>
<proteinExistence type="predicted"/>
<sequence length="25" mass="2906">MVIAELSKSLKMFQDINDPVTYTVY</sequence>
<organism evidence="1">
    <name type="scientific">Anguilla anguilla</name>
    <name type="common">European freshwater eel</name>
    <name type="synonym">Muraena anguilla</name>
    <dbReference type="NCBI Taxonomy" id="7936"/>
    <lineage>
        <taxon>Eukaryota</taxon>
        <taxon>Metazoa</taxon>
        <taxon>Chordata</taxon>
        <taxon>Craniata</taxon>
        <taxon>Vertebrata</taxon>
        <taxon>Euteleostomi</taxon>
        <taxon>Actinopterygii</taxon>
        <taxon>Neopterygii</taxon>
        <taxon>Teleostei</taxon>
        <taxon>Anguilliformes</taxon>
        <taxon>Anguillidae</taxon>
        <taxon>Anguilla</taxon>
    </lineage>
</organism>
<dbReference type="AlphaFoldDB" id="A0A0E9UMX9"/>
<reference evidence="1" key="2">
    <citation type="journal article" date="2015" name="Fish Shellfish Immunol.">
        <title>Early steps in the European eel (Anguilla anguilla)-Vibrio vulnificus interaction in the gills: Role of the RtxA13 toxin.</title>
        <authorList>
            <person name="Callol A."/>
            <person name="Pajuelo D."/>
            <person name="Ebbesson L."/>
            <person name="Teles M."/>
            <person name="MacKenzie S."/>
            <person name="Amaro C."/>
        </authorList>
    </citation>
    <scope>NUCLEOTIDE SEQUENCE</scope>
</reference>
<name>A0A0E9UMX9_ANGAN</name>
<evidence type="ECO:0000313" key="1">
    <source>
        <dbReference type="EMBL" id="JAH66288.1"/>
    </source>
</evidence>